<gene>
    <name evidence="3" type="ORF">Ahy_B06g084772</name>
</gene>
<feature type="repeat" description="PPR" evidence="2">
    <location>
        <begin position="296"/>
        <end position="330"/>
    </location>
</feature>
<protein>
    <submittedName>
        <fullName evidence="3">Uncharacterized protein</fullName>
    </submittedName>
</protein>
<comment type="caution">
    <text evidence="3">The sequence shown here is derived from an EMBL/GenBank/DDBJ whole genome shotgun (WGS) entry which is preliminary data.</text>
</comment>
<dbReference type="PANTHER" id="PTHR47926">
    <property type="entry name" value="PENTATRICOPEPTIDE REPEAT-CONTAINING PROTEIN"/>
    <property type="match status" value="1"/>
</dbReference>
<organism evidence="3 4">
    <name type="scientific">Arachis hypogaea</name>
    <name type="common">Peanut</name>
    <dbReference type="NCBI Taxonomy" id="3818"/>
    <lineage>
        <taxon>Eukaryota</taxon>
        <taxon>Viridiplantae</taxon>
        <taxon>Streptophyta</taxon>
        <taxon>Embryophyta</taxon>
        <taxon>Tracheophyta</taxon>
        <taxon>Spermatophyta</taxon>
        <taxon>Magnoliopsida</taxon>
        <taxon>eudicotyledons</taxon>
        <taxon>Gunneridae</taxon>
        <taxon>Pentapetalae</taxon>
        <taxon>rosids</taxon>
        <taxon>fabids</taxon>
        <taxon>Fabales</taxon>
        <taxon>Fabaceae</taxon>
        <taxon>Papilionoideae</taxon>
        <taxon>50 kb inversion clade</taxon>
        <taxon>dalbergioids sensu lato</taxon>
        <taxon>Dalbergieae</taxon>
        <taxon>Pterocarpus clade</taxon>
        <taxon>Arachis</taxon>
    </lineage>
</organism>
<dbReference type="InterPro" id="IPR002885">
    <property type="entry name" value="PPR_rpt"/>
</dbReference>
<evidence type="ECO:0000256" key="2">
    <source>
        <dbReference type="PROSITE-ProRule" id="PRU00708"/>
    </source>
</evidence>
<name>A0A444YSQ7_ARAHY</name>
<dbReference type="InterPro" id="IPR011990">
    <property type="entry name" value="TPR-like_helical_dom_sf"/>
</dbReference>
<sequence length="472" mass="53387">MTSPFGFSWEVSSPALFQESEADLELYLTLIGDKIADYFILKVRVRHQTCWTTHHQQPQSHYPVLGAIDTFECDSSILMHAQEFLQNGSSHMQLHFPDDVIPNVLIHHMMPDVISYAEATIQTRRSGFLYERPYFRFFSLNLDIIIQNSFVFVDDDYGDIITDFIVEESMGDTNIKMVPTSKSAIDSLEEVKLEKNNNATERCRIEFRLLHEAPDRSGIEFRNNLALLPPVADTLGNSESLITNHLSSNGAAKTARSHTRAEIRDVLRFPRGQWCYSVSGDFTRARHMIDEMPARSLSQWTTMVCGYAQNQCYDEALGLFDEMIGDGLEPNAAMLASVLSACAREGYLELGQRIHEFMKMKGFEGEVILGTALVYMYAENGEIVMARKLFDEMTERNVVTWNVMISGLAAQGHVEDALGLFEKLKEEQLVIPNDVTFLGVLSACCHAGLIDVGREIFYSMKNVYGVDPKIEH</sequence>
<reference evidence="3 4" key="1">
    <citation type="submission" date="2019-01" db="EMBL/GenBank/DDBJ databases">
        <title>Sequencing of cultivated peanut Arachis hypogaea provides insights into genome evolution and oil improvement.</title>
        <authorList>
            <person name="Chen X."/>
        </authorList>
    </citation>
    <scope>NUCLEOTIDE SEQUENCE [LARGE SCALE GENOMIC DNA]</scope>
    <source>
        <strain evidence="4">cv. Fuhuasheng</strain>
        <tissue evidence="3">Leaves</tissue>
    </source>
</reference>
<dbReference type="PROSITE" id="PS51375">
    <property type="entry name" value="PPR"/>
    <property type="match status" value="2"/>
</dbReference>
<dbReference type="NCBIfam" id="TIGR00756">
    <property type="entry name" value="PPR"/>
    <property type="match status" value="3"/>
</dbReference>
<proteinExistence type="predicted"/>
<accession>A0A444YSQ7</accession>
<evidence type="ECO:0000256" key="1">
    <source>
        <dbReference type="ARBA" id="ARBA00022737"/>
    </source>
</evidence>
<dbReference type="EMBL" id="SDMP01000016">
    <property type="protein sequence ID" value="RYR04960.1"/>
    <property type="molecule type" value="Genomic_DNA"/>
</dbReference>
<dbReference type="Pfam" id="PF01535">
    <property type="entry name" value="PPR"/>
    <property type="match status" value="2"/>
</dbReference>
<dbReference type="GO" id="GO:0003723">
    <property type="term" value="F:RNA binding"/>
    <property type="evidence" value="ECO:0007669"/>
    <property type="project" value="InterPro"/>
</dbReference>
<evidence type="ECO:0000313" key="3">
    <source>
        <dbReference type="EMBL" id="RYR04960.1"/>
    </source>
</evidence>
<dbReference type="Gene3D" id="1.25.40.10">
    <property type="entry name" value="Tetratricopeptide repeat domain"/>
    <property type="match status" value="2"/>
</dbReference>
<dbReference type="InterPro" id="IPR046960">
    <property type="entry name" value="PPR_At4g14850-like_plant"/>
</dbReference>
<dbReference type="Proteomes" id="UP000289738">
    <property type="component" value="Chromosome B06"/>
</dbReference>
<keyword evidence="1" id="KW-0677">Repeat</keyword>
<dbReference type="Pfam" id="PF13041">
    <property type="entry name" value="PPR_2"/>
    <property type="match status" value="1"/>
</dbReference>
<dbReference type="FunFam" id="1.25.40.10:FF:000031">
    <property type="entry name" value="Pentatricopeptide repeat-containing protein mitochondrial"/>
    <property type="match status" value="1"/>
</dbReference>
<dbReference type="GO" id="GO:0009451">
    <property type="term" value="P:RNA modification"/>
    <property type="evidence" value="ECO:0007669"/>
    <property type="project" value="InterPro"/>
</dbReference>
<dbReference type="PANTHER" id="PTHR47926:SF393">
    <property type="entry name" value="REPEAT-CONTAINING PROTEIN, PUTATIVE-RELATED"/>
    <property type="match status" value="1"/>
</dbReference>
<evidence type="ECO:0000313" key="4">
    <source>
        <dbReference type="Proteomes" id="UP000289738"/>
    </source>
</evidence>
<dbReference type="AlphaFoldDB" id="A0A444YSQ7"/>
<feature type="repeat" description="PPR" evidence="2">
    <location>
        <begin position="397"/>
        <end position="431"/>
    </location>
</feature>
<keyword evidence="4" id="KW-1185">Reference proteome</keyword>